<keyword evidence="2" id="KW-1185">Reference proteome</keyword>
<evidence type="ECO:0000313" key="2">
    <source>
        <dbReference type="Proteomes" id="UP001055200"/>
    </source>
</evidence>
<dbReference type="RefSeq" id="WP_240169449.1">
    <property type="nucleotide sequence ID" value="NZ_CP092365.1"/>
</dbReference>
<name>A0ABY3TXT8_9MYCO</name>
<reference evidence="1" key="1">
    <citation type="submission" date="2022-08" db="EMBL/GenBank/DDBJ databases">
        <title>Complete genome sequence of 14 non-tuberculosis mycobacteria type-strains.</title>
        <authorList>
            <person name="Igarashi Y."/>
            <person name="Osugi A."/>
            <person name="Mitarai S."/>
        </authorList>
    </citation>
    <scope>NUCLEOTIDE SEQUENCE</scope>
    <source>
        <strain evidence="1">DSM 45575</strain>
    </source>
</reference>
<accession>A0ABY3TXT8</accession>
<gene>
    <name evidence="1" type="ORF">MIU77_09365</name>
</gene>
<sequence length="50" mass="5016">MRARLHAVLDRTVGASVTTVDTALPIVAVTVDTAAPSALSCVVPVRIGGS</sequence>
<protein>
    <submittedName>
        <fullName evidence="1">Uncharacterized protein</fullName>
    </submittedName>
</protein>
<dbReference type="EMBL" id="CP092365">
    <property type="protein sequence ID" value="ULN51165.1"/>
    <property type="molecule type" value="Genomic_DNA"/>
</dbReference>
<organism evidence="1 2">
    <name type="scientific">Mycolicibacillus parakoreensis</name>
    <dbReference type="NCBI Taxonomy" id="1069221"/>
    <lineage>
        <taxon>Bacteria</taxon>
        <taxon>Bacillati</taxon>
        <taxon>Actinomycetota</taxon>
        <taxon>Actinomycetes</taxon>
        <taxon>Mycobacteriales</taxon>
        <taxon>Mycobacteriaceae</taxon>
        <taxon>Mycolicibacillus</taxon>
    </lineage>
</organism>
<evidence type="ECO:0000313" key="1">
    <source>
        <dbReference type="EMBL" id="ULN51165.1"/>
    </source>
</evidence>
<dbReference type="Proteomes" id="UP001055200">
    <property type="component" value="Chromosome"/>
</dbReference>
<proteinExistence type="predicted"/>